<dbReference type="EMBL" id="BPQI01000180">
    <property type="protein sequence ID" value="GJD59002.1"/>
    <property type="molecule type" value="Genomic_DNA"/>
</dbReference>
<proteinExistence type="predicted"/>
<evidence type="ECO:0000313" key="5">
    <source>
        <dbReference type="Proteomes" id="UP001055303"/>
    </source>
</evidence>
<keyword evidence="1" id="KW-0732">Signal</keyword>
<keyword evidence="5" id="KW-1185">Reference proteome</keyword>
<gene>
    <name evidence="2" type="ORF">IFDJLNFL_4928</name>
    <name evidence="3" type="ORF">MTDSW087_05805</name>
</gene>
<evidence type="ECO:0000256" key="1">
    <source>
        <dbReference type="SAM" id="SignalP"/>
    </source>
</evidence>
<evidence type="ECO:0000313" key="2">
    <source>
        <dbReference type="EMBL" id="GJD59002.1"/>
    </source>
</evidence>
<reference evidence="2" key="3">
    <citation type="submission" date="2021-08" db="EMBL/GenBank/DDBJ databases">
        <authorList>
            <person name="Tani A."/>
            <person name="Ola A."/>
            <person name="Ogura Y."/>
            <person name="Katsura K."/>
            <person name="Hayashi T."/>
        </authorList>
    </citation>
    <scope>NUCLEOTIDE SEQUENCE</scope>
    <source>
        <strain evidence="2">DSM 22415</strain>
    </source>
</reference>
<dbReference type="RefSeq" id="WP_144769183.1">
    <property type="nucleotide sequence ID" value="NZ_BPQI01000180.1"/>
</dbReference>
<feature type="signal peptide" evidence="1">
    <location>
        <begin position="1"/>
        <end position="22"/>
    </location>
</feature>
<evidence type="ECO:0000313" key="3">
    <source>
        <dbReference type="EMBL" id="VUF16054.1"/>
    </source>
</evidence>
<organism evidence="3 4">
    <name type="scientific">Methylobacterium dankookense</name>
    <dbReference type="NCBI Taxonomy" id="560405"/>
    <lineage>
        <taxon>Bacteria</taxon>
        <taxon>Pseudomonadati</taxon>
        <taxon>Pseudomonadota</taxon>
        <taxon>Alphaproteobacteria</taxon>
        <taxon>Hyphomicrobiales</taxon>
        <taxon>Methylobacteriaceae</taxon>
        <taxon>Methylobacterium</taxon>
    </lineage>
</organism>
<evidence type="ECO:0000313" key="4">
    <source>
        <dbReference type="Proteomes" id="UP000401717"/>
    </source>
</evidence>
<dbReference type="EMBL" id="CABFVH010000089">
    <property type="protein sequence ID" value="VUF16054.1"/>
    <property type="molecule type" value="Genomic_DNA"/>
</dbReference>
<protein>
    <submittedName>
        <fullName evidence="3">Uncharacterized protein</fullName>
    </submittedName>
</protein>
<dbReference type="AlphaFoldDB" id="A0A564G7U5"/>
<feature type="chain" id="PRO_5021925814" evidence="1">
    <location>
        <begin position="23"/>
        <end position="77"/>
    </location>
</feature>
<dbReference type="Proteomes" id="UP001055303">
    <property type="component" value="Unassembled WGS sequence"/>
</dbReference>
<dbReference type="OrthoDB" id="8005577at2"/>
<sequence length="77" mass="7920">MRTAPRALALGLAALVALPALAEAREIRAAKPAPKAQARASLAASEGFQARMNRLDALMGGSARTGTVRARSANAEH</sequence>
<dbReference type="Proteomes" id="UP000401717">
    <property type="component" value="Unassembled WGS sequence"/>
</dbReference>
<reference evidence="2" key="2">
    <citation type="journal article" date="2021" name="Front. Microbiol.">
        <title>Comprehensive Comparative Genomics and Phenotyping of Methylobacterium Species.</title>
        <authorList>
            <person name="Alessa O."/>
            <person name="Ogura Y."/>
            <person name="Fujitani Y."/>
            <person name="Takami H."/>
            <person name="Hayashi T."/>
            <person name="Sahin N."/>
            <person name="Tani A."/>
        </authorList>
    </citation>
    <scope>NUCLEOTIDE SEQUENCE</scope>
    <source>
        <strain evidence="2">DSM 22415</strain>
    </source>
</reference>
<reference evidence="3 4" key="1">
    <citation type="submission" date="2019-06" db="EMBL/GenBank/DDBJ databases">
        <authorList>
            <person name="Rodrigo-Torres L."/>
            <person name="Arahal R. D."/>
            <person name="Lucena T."/>
        </authorList>
    </citation>
    <scope>NUCLEOTIDE SEQUENCE [LARGE SCALE GENOMIC DNA]</scope>
    <source>
        <strain evidence="3 4">SW08-7</strain>
    </source>
</reference>
<name>A0A564G7U5_9HYPH</name>
<accession>A0A564G7U5</accession>